<dbReference type="AlphaFoldDB" id="A0A316Z5Z3"/>
<dbReference type="EMBL" id="KZ819303">
    <property type="protein sequence ID" value="PWN95563.1"/>
    <property type="molecule type" value="Genomic_DNA"/>
</dbReference>
<gene>
    <name evidence="2" type="ORF">FA09DRAFT_326527</name>
</gene>
<proteinExistence type="predicted"/>
<dbReference type="RefSeq" id="XP_025595842.1">
    <property type="nucleotide sequence ID" value="XM_025741219.1"/>
</dbReference>
<evidence type="ECO:0000256" key="1">
    <source>
        <dbReference type="SAM" id="SignalP"/>
    </source>
</evidence>
<dbReference type="Proteomes" id="UP000245946">
    <property type="component" value="Unassembled WGS sequence"/>
</dbReference>
<organism evidence="2 3">
    <name type="scientific">Tilletiopsis washingtonensis</name>
    <dbReference type="NCBI Taxonomy" id="58919"/>
    <lineage>
        <taxon>Eukaryota</taxon>
        <taxon>Fungi</taxon>
        <taxon>Dikarya</taxon>
        <taxon>Basidiomycota</taxon>
        <taxon>Ustilaginomycotina</taxon>
        <taxon>Exobasidiomycetes</taxon>
        <taxon>Entylomatales</taxon>
        <taxon>Entylomatales incertae sedis</taxon>
        <taxon>Tilletiopsis</taxon>
    </lineage>
</organism>
<protein>
    <submittedName>
        <fullName evidence="2">Uncharacterized protein</fullName>
    </submittedName>
</protein>
<reference evidence="2 3" key="1">
    <citation type="journal article" date="2018" name="Mol. Biol. Evol.">
        <title>Broad Genomic Sampling Reveals a Smut Pathogenic Ancestry of the Fungal Clade Ustilaginomycotina.</title>
        <authorList>
            <person name="Kijpornyongpan T."/>
            <person name="Mondo S.J."/>
            <person name="Barry K."/>
            <person name="Sandor L."/>
            <person name="Lee J."/>
            <person name="Lipzen A."/>
            <person name="Pangilinan J."/>
            <person name="LaButti K."/>
            <person name="Hainaut M."/>
            <person name="Henrissat B."/>
            <person name="Grigoriev I.V."/>
            <person name="Spatafora J.W."/>
            <person name="Aime M.C."/>
        </authorList>
    </citation>
    <scope>NUCLEOTIDE SEQUENCE [LARGE SCALE GENOMIC DNA]</scope>
    <source>
        <strain evidence="2 3">MCA 4186</strain>
    </source>
</reference>
<dbReference type="GeneID" id="37268763"/>
<keyword evidence="1" id="KW-0732">Signal</keyword>
<keyword evidence="3" id="KW-1185">Reference proteome</keyword>
<feature type="chain" id="PRO_5016455325" evidence="1">
    <location>
        <begin position="20"/>
        <end position="132"/>
    </location>
</feature>
<evidence type="ECO:0000313" key="2">
    <source>
        <dbReference type="EMBL" id="PWN95563.1"/>
    </source>
</evidence>
<name>A0A316Z5Z3_9BASI</name>
<accession>A0A316Z5Z3</accession>
<sequence length="132" mass="14078">MSCLLLTPLLLLLVLLAAAAGKLKPLSSRCSMHSPQHAAASATPMQYQASHFDLQEITNVGIERILCKSSLGNFKINLGSKALHFGFASIPASVCALPQCLVVVQYIPATCCSQANKQNQHSSSSLPLHHNN</sequence>
<feature type="signal peptide" evidence="1">
    <location>
        <begin position="1"/>
        <end position="19"/>
    </location>
</feature>
<evidence type="ECO:0000313" key="3">
    <source>
        <dbReference type="Proteomes" id="UP000245946"/>
    </source>
</evidence>